<reference evidence="2 3" key="1">
    <citation type="submission" date="2023-01" db="EMBL/GenBank/DDBJ databases">
        <authorList>
            <person name="Whitehead M."/>
        </authorList>
    </citation>
    <scope>NUCLEOTIDE SEQUENCE [LARGE SCALE GENOMIC DNA]</scope>
</reference>
<evidence type="ECO:0000313" key="3">
    <source>
        <dbReference type="Proteomes" id="UP001160148"/>
    </source>
</evidence>
<keyword evidence="3" id="KW-1185">Reference proteome</keyword>
<proteinExistence type="predicted"/>
<dbReference type="AlphaFoldDB" id="A0AAV0W748"/>
<accession>A0AAV0W748</accession>
<evidence type="ECO:0000313" key="2">
    <source>
        <dbReference type="EMBL" id="CAI6351592.1"/>
    </source>
</evidence>
<protein>
    <submittedName>
        <fullName evidence="2">Uncharacterized protein</fullName>
    </submittedName>
</protein>
<name>A0AAV0W748_9HEMI</name>
<dbReference type="EMBL" id="CARXXK010000001">
    <property type="protein sequence ID" value="CAI6351592.1"/>
    <property type="molecule type" value="Genomic_DNA"/>
</dbReference>
<organism evidence="2 3">
    <name type="scientific">Macrosiphum euphorbiae</name>
    <name type="common">potato aphid</name>
    <dbReference type="NCBI Taxonomy" id="13131"/>
    <lineage>
        <taxon>Eukaryota</taxon>
        <taxon>Metazoa</taxon>
        <taxon>Ecdysozoa</taxon>
        <taxon>Arthropoda</taxon>
        <taxon>Hexapoda</taxon>
        <taxon>Insecta</taxon>
        <taxon>Pterygota</taxon>
        <taxon>Neoptera</taxon>
        <taxon>Paraneoptera</taxon>
        <taxon>Hemiptera</taxon>
        <taxon>Sternorrhyncha</taxon>
        <taxon>Aphidomorpha</taxon>
        <taxon>Aphidoidea</taxon>
        <taxon>Aphididae</taxon>
        <taxon>Macrosiphini</taxon>
        <taxon>Macrosiphum</taxon>
    </lineage>
</organism>
<evidence type="ECO:0000256" key="1">
    <source>
        <dbReference type="SAM" id="MobiDB-lite"/>
    </source>
</evidence>
<gene>
    <name evidence="2" type="ORF">MEUPH1_LOCUS7922</name>
</gene>
<comment type="caution">
    <text evidence="2">The sequence shown here is derived from an EMBL/GenBank/DDBJ whole genome shotgun (WGS) entry which is preliminary data.</text>
</comment>
<dbReference type="Proteomes" id="UP001160148">
    <property type="component" value="Unassembled WGS sequence"/>
</dbReference>
<sequence>MNNKSPLPKKSDKQKPLVPPITIINQNSILSKAGPPSVTPTANVEDNIFDWSTPWSTKTDKRKNKQNSPTGTSPKLKHSNSTYTSKNRFSPLAHDNIDDDDEMETDTTTNLSQTKLPLPPPIFIKTDIVQFNLFCESIK</sequence>
<feature type="compositionally biased region" description="Polar residues" evidence="1">
    <location>
        <begin position="66"/>
        <end position="88"/>
    </location>
</feature>
<feature type="region of interest" description="Disordered" evidence="1">
    <location>
        <begin position="1"/>
        <end position="114"/>
    </location>
</feature>